<comment type="caution">
    <text evidence="1">The sequence shown here is derived from an EMBL/GenBank/DDBJ whole genome shotgun (WGS) entry which is preliminary data.</text>
</comment>
<proteinExistence type="predicted"/>
<reference evidence="1" key="1">
    <citation type="submission" date="2020-12" db="EMBL/GenBank/DDBJ databases">
        <authorList>
            <consortium name="Molecular Ecology Group"/>
        </authorList>
    </citation>
    <scope>NUCLEOTIDE SEQUENCE</scope>
    <source>
        <strain evidence="1">TBG_1078</strain>
    </source>
</reference>
<evidence type="ECO:0000313" key="2">
    <source>
        <dbReference type="Proteomes" id="UP000645828"/>
    </source>
</evidence>
<protein>
    <submittedName>
        <fullName evidence="1">(raccoon dog) hypothetical protein</fullName>
    </submittedName>
</protein>
<dbReference type="EMBL" id="CAJHUB010000680">
    <property type="protein sequence ID" value="CAD7678007.1"/>
    <property type="molecule type" value="Genomic_DNA"/>
</dbReference>
<gene>
    <name evidence="1" type="ORF">NYPRO_LOCUS10805</name>
</gene>
<accession>A0A811YRY8</accession>
<evidence type="ECO:0000313" key="1">
    <source>
        <dbReference type="EMBL" id="CAD7678007.1"/>
    </source>
</evidence>
<dbReference type="Proteomes" id="UP000645828">
    <property type="component" value="Unassembled WGS sequence"/>
</dbReference>
<sequence>MRLHQTCPFYLKYEILRTSTKMILWGTVLVDSVMSLVNPNTSDILLEEFLSIVRKKKEVQLHWNEIRHIFIAFRDFKKAFRLIVPKLSESSVLDIFMKIARQLDGHCNGNEQL</sequence>
<name>A0A811YRY8_NYCPR</name>
<keyword evidence="2" id="KW-1185">Reference proteome</keyword>
<dbReference type="AlphaFoldDB" id="A0A811YRY8"/>
<organism evidence="1 2">
    <name type="scientific">Nyctereutes procyonoides</name>
    <name type="common">Raccoon dog</name>
    <name type="synonym">Canis procyonoides</name>
    <dbReference type="NCBI Taxonomy" id="34880"/>
    <lineage>
        <taxon>Eukaryota</taxon>
        <taxon>Metazoa</taxon>
        <taxon>Chordata</taxon>
        <taxon>Craniata</taxon>
        <taxon>Vertebrata</taxon>
        <taxon>Euteleostomi</taxon>
        <taxon>Mammalia</taxon>
        <taxon>Eutheria</taxon>
        <taxon>Laurasiatheria</taxon>
        <taxon>Carnivora</taxon>
        <taxon>Caniformia</taxon>
        <taxon>Canidae</taxon>
        <taxon>Nyctereutes</taxon>
    </lineage>
</organism>